<dbReference type="InterPro" id="IPR036291">
    <property type="entry name" value="NAD(P)-bd_dom_sf"/>
</dbReference>
<dbReference type="SUPFAM" id="SSF51735">
    <property type="entry name" value="NAD(P)-binding Rossmann-fold domains"/>
    <property type="match status" value="1"/>
</dbReference>
<reference evidence="3" key="1">
    <citation type="submission" date="2021-01" db="EMBL/GenBank/DDBJ databases">
        <authorList>
            <person name="Corre E."/>
            <person name="Pelletier E."/>
            <person name="Niang G."/>
            <person name="Scheremetjew M."/>
            <person name="Finn R."/>
            <person name="Kale V."/>
            <person name="Holt S."/>
            <person name="Cochrane G."/>
            <person name="Meng A."/>
            <person name="Brown T."/>
            <person name="Cohen L."/>
        </authorList>
    </citation>
    <scope>NUCLEOTIDE SEQUENCE</scope>
    <source>
        <strain evidence="3">Clade-D-RCC2572</strain>
    </source>
</reference>
<feature type="transmembrane region" description="Helical" evidence="1">
    <location>
        <begin position="290"/>
        <end position="310"/>
    </location>
</feature>
<name>A0A7S0KFQ8_9CHLO</name>
<dbReference type="PANTHER" id="PTHR15020:SF11">
    <property type="entry name" value="OS06G0360300 PROTEIN"/>
    <property type="match status" value="1"/>
</dbReference>
<dbReference type="PANTHER" id="PTHR15020">
    <property type="entry name" value="FLAVIN REDUCTASE-RELATED"/>
    <property type="match status" value="1"/>
</dbReference>
<protein>
    <recommendedName>
        <fullName evidence="2">NAD(P)-binding domain-containing protein</fullName>
    </recommendedName>
</protein>
<dbReference type="Gene3D" id="3.40.50.720">
    <property type="entry name" value="NAD(P)-binding Rossmann-like Domain"/>
    <property type="match status" value="1"/>
</dbReference>
<dbReference type="Pfam" id="PF13460">
    <property type="entry name" value="NAD_binding_10"/>
    <property type="match status" value="1"/>
</dbReference>
<keyword evidence="1" id="KW-0812">Transmembrane</keyword>
<organism evidence="3">
    <name type="scientific">Ostreococcus mediterraneus</name>
    <dbReference type="NCBI Taxonomy" id="1486918"/>
    <lineage>
        <taxon>Eukaryota</taxon>
        <taxon>Viridiplantae</taxon>
        <taxon>Chlorophyta</taxon>
        <taxon>Mamiellophyceae</taxon>
        <taxon>Mamiellales</taxon>
        <taxon>Bathycoccaceae</taxon>
        <taxon>Ostreococcus</taxon>
    </lineage>
</organism>
<evidence type="ECO:0000313" key="3">
    <source>
        <dbReference type="EMBL" id="CAD8578605.1"/>
    </source>
</evidence>
<accession>A0A7S0KFQ8</accession>
<keyword evidence="1" id="KW-1133">Transmembrane helix</keyword>
<dbReference type="AlphaFoldDB" id="A0A7S0KFQ8"/>
<evidence type="ECO:0000256" key="1">
    <source>
        <dbReference type="SAM" id="Phobius"/>
    </source>
</evidence>
<keyword evidence="1" id="KW-0472">Membrane</keyword>
<gene>
    <name evidence="3" type="ORF">OMED0929_LOCUS1823</name>
</gene>
<proteinExistence type="predicted"/>
<dbReference type="InterPro" id="IPR016040">
    <property type="entry name" value="NAD(P)-bd_dom"/>
</dbReference>
<dbReference type="EMBL" id="HBEW01002226">
    <property type="protein sequence ID" value="CAD8578605.1"/>
    <property type="molecule type" value="Transcribed_RNA"/>
</dbReference>
<evidence type="ECO:0000259" key="2">
    <source>
        <dbReference type="Pfam" id="PF13460"/>
    </source>
</evidence>
<feature type="domain" description="NAD(P)-binding" evidence="2">
    <location>
        <begin position="2"/>
        <end position="216"/>
    </location>
</feature>
<sequence>MVVERLLTQPARPTRVRVLARDDRSARAERLKALGAEVTRGDVVSEADVQSWVSSARCDACVAVFGAQRIGKITDVFAAAPETREDDFGHPYWVNFRAVRTLAEVCERAGCEKFIRVTGMSVGYPAFDWIAVLLNVVLSMTIQWQLAGERALRAICAASSTMKYVVVRPGSLSDAAPCAEDVAGQRRLVLGCGDARVHAGKVARTDVADVIIEALNRADVQNATLSVAGSATPSGGVRTELVWDPARGMHWKTVEQDDNVREGVDYKESAMWTAVTSDVSELREKNHRRYVAMFLALLVGLGVLFFRAFVGVMTKVFL</sequence>